<reference evidence="2" key="1">
    <citation type="submission" date="2022-08" db="EMBL/GenBank/DDBJ databases">
        <authorList>
            <person name="Somphong A."/>
            <person name="Phongsopitanun W."/>
        </authorList>
    </citation>
    <scope>NUCLEOTIDE SEQUENCE</scope>
    <source>
        <strain evidence="2">LP05-1</strain>
    </source>
</reference>
<feature type="compositionally biased region" description="Basic residues" evidence="1">
    <location>
        <begin position="54"/>
        <end position="64"/>
    </location>
</feature>
<feature type="compositionally biased region" description="Basic and acidic residues" evidence="1">
    <location>
        <begin position="42"/>
        <end position="53"/>
    </location>
</feature>
<evidence type="ECO:0000313" key="3">
    <source>
        <dbReference type="Proteomes" id="UP001431313"/>
    </source>
</evidence>
<dbReference type="EMBL" id="JANUGQ010000002">
    <property type="protein sequence ID" value="MCS0634723.1"/>
    <property type="molecule type" value="Genomic_DNA"/>
</dbReference>
<organism evidence="2 3">
    <name type="scientific">Streptomyces pyxinae</name>
    <dbReference type="NCBI Taxonomy" id="2970734"/>
    <lineage>
        <taxon>Bacteria</taxon>
        <taxon>Bacillati</taxon>
        <taxon>Actinomycetota</taxon>
        <taxon>Actinomycetes</taxon>
        <taxon>Kitasatosporales</taxon>
        <taxon>Streptomycetaceae</taxon>
        <taxon>Streptomyces</taxon>
    </lineage>
</organism>
<dbReference type="Proteomes" id="UP001431313">
    <property type="component" value="Unassembled WGS sequence"/>
</dbReference>
<accession>A0ABT2CBE0</accession>
<feature type="compositionally biased region" description="Basic residues" evidence="1">
    <location>
        <begin position="1"/>
        <end position="10"/>
    </location>
</feature>
<evidence type="ECO:0000313" key="2">
    <source>
        <dbReference type="EMBL" id="MCS0634723.1"/>
    </source>
</evidence>
<evidence type="ECO:0000256" key="1">
    <source>
        <dbReference type="SAM" id="MobiDB-lite"/>
    </source>
</evidence>
<dbReference type="RefSeq" id="WP_258785363.1">
    <property type="nucleotide sequence ID" value="NZ_JANUGQ010000002.1"/>
</dbReference>
<protein>
    <submittedName>
        <fullName evidence="2">Uncharacterized protein</fullName>
    </submittedName>
</protein>
<proteinExistence type="predicted"/>
<sequence>MTIRQFHHSGSHVPFIASRSGESPGSMPLIHRHGRDGSGLGHQDEDTRTDRQQRARMRRLPRSR</sequence>
<keyword evidence="3" id="KW-1185">Reference proteome</keyword>
<gene>
    <name evidence="2" type="ORF">NX801_03415</name>
</gene>
<comment type="caution">
    <text evidence="2">The sequence shown here is derived from an EMBL/GenBank/DDBJ whole genome shotgun (WGS) entry which is preliminary data.</text>
</comment>
<feature type="region of interest" description="Disordered" evidence="1">
    <location>
        <begin position="1"/>
        <end position="64"/>
    </location>
</feature>
<name>A0ABT2CBE0_9ACTN</name>